<evidence type="ECO:0000313" key="2">
    <source>
        <dbReference type="Proteomes" id="UP000011885"/>
    </source>
</evidence>
<gene>
    <name evidence="1" type="ORF">RSSM_03250</name>
</gene>
<protein>
    <submittedName>
        <fullName evidence="1">Uncharacterized protein</fullName>
    </submittedName>
</protein>
<comment type="caution">
    <text evidence="1">The sequence shown here is derived from an EMBL/GenBank/DDBJ whole genome shotgun (WGS) entry which is preliminary data.</text>
</comment>
<reference evidence="1 2" key="1">
    <citation type="journal article" date="2013" name="Mar. Genomics">
        <title>Expression of sulfatases in Rhodopirellula baltica and the diversity of sulfatases in the genus Rhodopirellula.</title>
        <authorList>
            <person name="Wegner C.E."/>
            <person name="Richter-Heitmann T."/>
            <person name="Klindworth A."/>
            <person name="Klockow C."/>
            <person name="Richter M."/>
            <person name="Achstetter T."/>
            <person name="Glockner F.O."/>
            <person name="Harder J."/>
        </authorList>
    </citation>
    <scope>NUCLEOTIDE SEQUENCE [LARGE SCALE GENOMIC DNA]</scope>
    <source>
        <strain evidence="1 2">SM41</strain>
    </source>
</reference>
<dbReference type="AlphaFoldDB" id="M5UH07"/>
<organism evidence="1 2">
    <name type="scientific">Rhodopirellula sallentina SM41</name>
    <dbReference type="NCBI Taxonomy" id="1263870"/>
    <lineage>
        <taxon>Bacteria</taxon>
        <taxon>Pseudomonadati</taxon>
        <taxon>Planctomycetota</taxon>
        <taxon>Planctomycetia</taxon>
        <taxon>Pirellulales</taxon>
        <taxon>Pirellulaceae</taxon>
        <taxon>Rhodopirellula</taxon>
    </lineage>
</organism>
<proteinExistence type="predicted"/>
<evidence type="ECO:0000313" key="1">
    <source>
        <dbReference type="EMBL" id="EMI55303.1"/>
    </source>
</evidence>
<keyword evidence="2" id="KW-1185">Reference proteome</keyword>
<accession>M5UH07</accession>
<dbReference type="EMBL" id="ANOH01000220">
    <property type="protein sequence ID" value="EMI55303.1"/>
    <property type="molecule type" value="Genomic_DNA"/>
</dbReference>
<dbReference type="PATRIC" id="fig|1263870.3.peg.3455"/>
<sequence length="69" mass="8060">MSRATRTKMSEWEDGLIAFEFLQRLMFCPYVLLKRTPVRSRFSSTYILVGRQTSLRFQSSAGKNANQHD</sequence>
<name>M5UH07_9BACT</name>
<dbReference type="Proteomes" id="UP000011885">
    <property type="component" value="Unassembled WGS sequence"/>
</dbReference>